<feature type="transmembrane region" description="Helical" evidence="1">
    <location>
        <begin position="289"/>
        <end position="307"/>
    </location>
</feature>
<reference evidence="3 4" key="1">
    <citation type="submission" date="2020-10" db="EMBL/GenBank/DDBJ databases">
        <title>Ramlibacter sp. HM2 16S ribosomal RNA gene Genome sequencing and assembly.</title>
        <authorList>
            <person name="Kang M."/>
        </authorList>
    </citation>
    <scope>NUCLEOTIDE SEQUENCE [LARGE SCALE GENOMIC DNA]</scope>
    <source>
        <strain evidence="3 4">HM2</strain>
    </source>
</reference>
<dbReference type="SUPFAM" id="SSF103481">
    <property type="entry name" value="Multidrug resistance efflux transporter EmrE"/>
    <property type="match status" value="2"/>
</dbReference>
<proteinExistence type="predicted"/>
<evidence type="ECO:0000313" key="3">
    <source>
        <dbReference type="EMBL" id="MBE7368555.1"/>
    </source>
</evidence>
<comment type="caution">
    <text evidence="3">The sequence shown here is derived from an EMBL/GenBank/DDBJ whole genome shotgun (WGS) entry which is preliminary data.</text>
</comment>
<dbReference type="InterPro" id="IPR000620">
    <property type="entry name" value="EamA_dom"/>
</dbReference>
<accession>A0ABR9S4X4</accession>
<feature type="domain" description="EamA" evidence="2">
    <location>
        <begin position="169"/>
        <end position="305"/>
    </location>
</feature>
<dbReference type="Proteomes" id="UP000806285">
    <property type="component" value="Unassembled WGS sequence"/>
</dbReference>
<evidence type="ECO:0000313" key="4">
    <source>
        <dbReference type="Proteomes" id="UP000806285"/>
    </source>
</evidence>
<gene>
    <name evidence="3" type="ORF">IM787_13430</name>
</gene>
<dbReference type="Pfam" id="PF00892">
    <property type="entry name" value="EamA"/>
    <property type="match status" value="1"/>
</dbReference>
<keyword evidence="4" id="KW-1185">Reference proteome</keyword>
<dbReference type="EMBL" id="JADDIV010000004">
    <property type="protein sequence ID" value="MBE7368555.1"/>
    <property type="molecule type" value="Genomic_DNA"/>
</dbReference>
<sequence>MHALTAAAAWIWVPIVLWAALAQTARNAAQRSLVAQAGTLGATLSRFLYGIPFAAAWVLLLHVLPATAAPLPAFSAGYFGWLLLGALGQLAATAFLLAAMKQRNFVVGVAYSKTDALQVALFGSLFLREMPGAVTLAAIALATTGVVMLSLPAKGARLDGRAWTSGAAWYGLGSGAGFALSAVGYRGAALQLPDSSPWLAGAWGVLLAQTIQTLLLGGWLAWRSRAALAATVTAWRVSAIAGAAGALASIGWFTAFALTTAANVRTLGMVEVVFSYLVSRRFLREKLSFMEQAGLLLVVAGLLVLGLQL</sequence>
<feature type="transmembrane region" description="Helical" evidence="1">
    <location>
        <begin position="76"/>
        <end position="99"/>
    </location>
</feature>
<keyword evidence="1" id="KW-1133">Transmembrane helix</keyword>
<feature type="transmembrane region" description="Helical" evidence="1">
    <location>
        <begin position="46"/>
        <end position="64"/>
    </location>
</feature>
<evidence type="ECO:0000256" key="1">
    <source>
        <dbReference type="SAM" id="Phobius"/>
    </source>
</evidence>
<feature type="transmembrane region" description="Helical" evidence="1">
    <location>
        <begin position="130"/>
        <end position="151"/>
    </location>
</feature>
<name>A0ABR9S4X4_9BURK</name>
<feature type="transmembrane region" description="Helical" evidence="1">
    <location>
        <begin position="234"/>
        <end position="254"/>
    </location>
</feature>
<feature type="transmembrane region" description="Helical" evidence="1">
    <location>
        <begin position="197"/>
        <end position="222"/>
    </location>
</feature>
<feature type="transmembrane region" description="Helical" evidence="1">
    <location>
        <begin position="163"/>
        <end position="185"/>
    </location>
</feature>
<keyword evidence="1" id="KW-0472">Membrane</keyword>
<evidence type="ECO:0000259" key="2">
    <source>
        <dbReference type="Pfam" id="PF00892"/>
    </source>
</evidence>
<dbReference type="InterPro" id="IPR037185">
    <property type="entry name" value="EmrE-like"/>
</dbReference>
<protein>
    <submittedName>
        <fullName evidence="3">EamA family transporter</fullName>
    </submittedName>
</protein>
<organism evidence="3 4">
    <name type="scientific">Ramlibacter pallidus</name>
    <dbReference type="NCBI Taxonomy" id="2780087"/>
    <lineage>
        <taxon>Bacteria</taxon>
        <taxon>Pseudomonadati</taxon>
        <taxon>Pseudomonadota</taxon>
        <taxon>Betaproteobacteria</taxon>
        <taxon>Burkholderiales</taxon>
        <taxon>Comamonadaceae</taxon>
        <taxon>Ramlibacter</taxon>
    </lineage>
</organism>
<keyword evidence="1" id="KW-0812">Transmembrane</keyword>